<name>A0A8X6XDX5_9ARAC</name>
<accession>A0A8X6XDX5</accession>
<evidence type="ECO:0000313" key="2">
    <source>
        <dbReference type="Proteomes" id="UP000886998"/>
    </source>
</evidence>
<gene>
    <name evidence="1" type="ORF">TNIN_66041</name>
</gene>
<reference evidence="1" key="1">
    <citation type="submission" date="2020-08" db="EMBL/GenBank/DDBJ databases">
        <title>Multicomponent nature underlies the extraordinary mechanical properties of spider dragline silk.</title>
        <authorList>
            <person name="Kono N."/>
            <person name="Nakamura H."/>
            <person name="Mori M."/>
            <person name="Yoshida Y."/>
            <person name="Ohtoshi R."/>
            <person name="Malay A.D."/>
            <person name="Moran D.A.P."/>
            <person name="Tomita M."/>
            <person name="Numata K."/>
            <person name="Arakawa K."/>
        </authorList>
    </citation>
    <scope>NUCLEOTIDE SEQUENCE</scope>
</reference>
<evidence type="ECO:0000313" key="1">
    <source>
        <dbReference type="EMBL" id="GFY51201.1"/>
    </source>
</evidence>
<comment type="caution">
    <text evidence="1">The sequence shown here is derived from an EMBL/GenBank/DDBJ whole genome shotgun (WGS) entry which is preliminary data.</text>
</comment>
<proteinExistence type="predicted"/>
<protein>
    <submittedName>
        <fullName evidence="1">Uncharacterized protein</fullName>
    </submittedName>
</protein>
<dbReference type="AlphaFoldDB" id="A0A8X6XDX5"/>
<keyword evidence="2" id="KW-1185">Reference proteome</keyword>
<dbReference type="EMBL" id="BMAV01007930">
    <property type="protein sequence ID" value="GFY51201.1"/>
    <property type="molecule type" value="Genomic_DNA"/>
</dbReference>
<sequence length="107" mass="12130">MSLITKVFPPHEADIQPLTIIPPPQSFTVDTIFRSSNSTWRFLYTIILPSHLQKLHCARILLVCVFSIKFQSLHFLFGYVWLLSSSSSLKSIITQVISNGLGRNINV</sequence>
<organism evidence="1 2">
    <name type="scientific">Trichonephila inaurata madagascariensis</name>
    <dbReference type="NCBI Taxonomy" id="2747483"/>
    <lineage>
        <taxon>Eukaryota</taxon>
        <taxon>Metazoa</taxon>
        <taxon>Ecdysozoa</taxon>
        <taxon>Arthropoda</taxon>
        <taxon>Chelicerata</taxon>
        <taxon>Arachnida</taxon>
        <taxon>Araneae</taxon>
        <taxon>Araneomorphae</taxon>
        <taxon>Entelegynae</taxon>
        <taxon>Araneoidea</taxon>
        <taxon>Nephilidae</taxon>
        <taxon>Trichonephila</taxon>
        <taxon>Trichonephila inaurata</taxon>
    </lineage>
</organism>
<dbReference type="Proteomes" id="UP000886998">
    <property type="component" value="Unassembled WGS sequence"/>
</dbReference>